<feature type="domain" description="Ubiquitin-like" evidence="1">
    <location>
        <begin position="1"/>
        <end position="67"/>
    </location>
</feature>
<proteinExistence type="predicted"/>
<dbReference type="InterPro" id="IPR029071">
    <property type="entry name" value="Ubiquitin-like_domsf"/>
</dbReference>
<dbReference type="EMBL" id="CM008047">
    <property type="protein sequence ID" value="PVH65094.1"/>
    <property type="molecule type" value="Genomic_DNA"/>
</dbReference>
<dbReference type="SUPFAM" id="SSF54236">
    <property type="entry name" value="Ubiquitin-like"/>
    <property type="match status" value="2"/>
</dbReference>
<dbReference type="PROSITE" id="PS50053">
    <property type="entry name" value="UBIQUITIN_2"/>
    <property type="match status" value="1"/>
</dbReference>
<dbReference type="InterPro" id="IPR000626">
    <property type="entry name" value="Ubiquitin-like_dom"/>
</dbReference>
<dbReference type="Pfam" id="PF11976">
    <property type="entry name" value="Rad60-SLD"/>
    <property type="match status" value="1"/>
</dbReference>
<evidence type="ECO:0000313" key="2">
    <source>
        <dbReference type="EMBL" id="PVH65094.1"/>
    </source>
</evidence>
<protein>
    <recommendedName>
        <fullName evidence="1">Ubiquitin-like domain-containing protein</fullName>
    </recommendedName>
</protein>
<reference evidence="2" key="1">
    <citation type="submission" date="2018-04" db="EMBL/GenBank/DDBJ databases">
        <title>WGS assembly of Panicum hallii.</title>
        <authorList>
            <person name="Lovell J."/>
            <person name="Jenkins J."/>
            <person name="Lowry D."/>
            <person name="Mamidi S."/>
            <person name="Sreedasyam A."/>
            <person name="Weng X."/>
            <person name="Barry K."/>
            <person name="Bonette J."/>
            <person name="Campitelli B."/>
            <person name="Daum C."/>
            <person name="Gordon S."/>
            <person name="Gould B."/>
            <person name="Lipzen A."/>
            <person name="Macqueen A."/>
            <person name="Palacio-Mejia J."/>
            <person name="Plott C."/>
            <person name="Shakirov E."/>
            <person name="Shu S."/>
            <person name="Yoshinaga Y."/>
            <person name="Zane M."/>
            <person name="Rokhsar D."/>
            <person name="Grimwood J."/>
            <person name="Schmutz J."/>
            <person name="Juenger T."/>
        </authorList>
    </citation>
    <scope>NUCLEOTIDE SEQUENCE [LARGE SCALE GENOMIC DNA]</scope>
    <source>
        <strain evidence="2">FIL2</strain>
    </source>
</reference>
<name>A0A2T8KSF4_9POAL</name>
<dbReference type="AlphaFoldDB" id="A0A2T8KSF4"/>
<gene>
    <name evidence="2" type="ORF">PAHAL_2G422300</name>
</gene>
<organism evidence="2">
    <name type="scientific">Panicum hallii</name>
    <dbReference type="NCBI Taxonomy" id="206008"/>
    <lineage>
        <taxon>Eukaryota</taxon>
        <taxon>Viridiplantae</taxon>
        <taxon>Streptophyta</taxon>
        <taxon>Embryophyta</taxon>
        <taxon>Tracheophyta</taxon>
        <taxon>Spermatophyta</taxon>
        <taxon>Magnoliopsida</taxon>
        <taxon>Liliopsida</taxon>
        <taxon>Poales</taxon>
        <taxon>Poaceae</taxon>
        <taxon>PACMAD clade</taxon>
        <taxon>Panicoideae</taxon>
        <taxon>Panicodae</taxon>
        <taxon>Paniceae</taxon>
        <taxon>Panicinae</taxon>
        <taxon>Panicum</taxon>
        <taxon>Panicum sect. Panicum</taxon>
    </lineage>
</organism>
<accession>A0A2T8KSF4</accession>
<dbReference type="Gene3D" id="3.10.20.90">
    <property type="entry name" value="Phosphatidylinositol 3-kinase Catalytic Subunit, Chain A, domain 1"/>
    <property type="match status" value="2"/>
</dbReference>
<dbReference type="PANTHER" id="PTHR10562">
    <property type="entry name" value="SMALL UBIQUITIN-RELATED MODIFIER"/>
    <property type="match status" value="1"/>
</dbReference>
<dbReference type="InterPro" id="IPR022617">
    <property type="entry name" value="Rad60/SUMO-like_dom"/>
</dbReference>
<sequence>MVVDEERRMITRTMRATDRLQELMDCYYGMVPVVPGGEGVFLYQGKRVEGKRTLADYKMKNGDQIDLCSEMKPNMFVTLQVKDPLRAQTLHLVRTMRRTDRLKDLLDFCCAILDVPAIRGRFAFRGKQITVEETPKRLPMEGLGYR</sequence>
<evidence type="ECO:0000259" key="1">
    <source>
        <dbReference type="PROSITE" id="PS50053"/>
    </source>
</evidence>
<dbReference type="Gramene" id="PVH65094">
    <property type="protein sequence ID" value="PVH65094"/>
    <property type="gene ID" value="PAHAL_2G422300"/>
</dbReference>
<dbReference type="Proteomes" id="UP000243499">
    <property type="component" value="Chromosome 2"/>
</dbReference>